<dbReference type="AlphaFoldDB" id="A0A1I2Y0P5"/>
<name>A0A1I2Y0P5_9BACT</name>
<reference evidence="2" key="1">
    <citation type="submission" date="2016-10" db="EMBL/GenBank/DDBJ databases">
        <authorList>
            <person name="Varghese N."/>
            <person name="Submissions S."/>
        </authorList>
    </citation>
    <scope>NUCLEOTIDE SEQUENCE [LARGE SCALE GENOMIC DNA]</scope>
    <source>
        <strain evidence="2">LP51</strain>
    </source>
</reference>
<keyword evidence="2" id="KW-1185">Reference proteome</keyword>
<sequence length="87" mass="10165">MFRQFSSNTFFILPLQLSLFIRAPNLHAILWLAEKPALYFVSRKAESYTYTFTFSASSQMAFTKRSQLKRFLYLVMFSESMAACPEV</sequence>
<protein>
    <submittedName>
        <fullName evidence="1">Uncharacterized protein</fullName>
    </submittedName>
</protein>
<proteinExistence type="predicted"/>
<gene>
    <name evidence="1" type="ORF">SAMN05421739_1078</name>
</gene>
<evidence type="ECO:0000313" key="1">
    <source>
        <dbReference type="EMBL" id="SFH18917.1"/>
    </source>
</evidence>
<dbReference type="Proteomes" id="UP000198724">
    <property type="component" value="Unassembled WGS sequence"/>
</dbReference>
<accession>A0A1I2Y0P5</accession>
<dbReference type="EMBL" id="FOOT01000007">
    <property type="protein sequence ID" value="SFH18917.1"/>
    <property type="molecule type" value="Genomic_DNA"/>
</dbReference>
<dbReference type="STRING" id="1436961.SAMN05421739_1078"/>
<evidence type="ECO:0000313" key="2">
    <source>
        <dbReference type="Proteomes" id="UP000198724"/>
    </source>
</evidence>
<organism evidence="1 2">
    <name type="scientific">Pontibacter chinhatensis</name>
    <dbReference type="NCBI Taxonomy" id="1436961"/>
    <lineage>
        <taxon>Bacteria</taxon>
        <taxon>Pseudomonadati</taxon>
        <taxon>Bacteroidota</taxon>
        <taxon>Cytophagia</taxon>
        <taxon>Cytophagales</taxon>
        <taxon>Hymenobacteraceae</taxon>
        <taxon>Pontibacter</taxon>
    </lineage>
</organism>